<dbReference type="AlphaFoldDB" id="A0A8X7BC48"/>
<feature type="region of interest" description="Disordered" evidence="1">
    <location>
        <begin position="64"/>
        <end position="123"/>
    </location>
</feature>
<organism evidence="2 3">
    <name type="scientific">Trichonephila clavipes</name>
    <name type="common">Golden silk orbweaver</name>
    <name type="synonym">Nephila clavipes</name>
    <dbReference type="NCBI Taxonomy" id="2585209"/>
    <lineage>
        <taxon>Eukaryota</taxon>
        <taxon>Metazoa</taxon>
        <taxon>Ecdysozoa</taxon>
        <taxon>Arthropoda</taxon>
        <taxon>Chelicerata</taxon>
        <taxon>Arachnida</taxon>
        <taxon>Araneae</taxon>
        <taxon>Araneomorphae</taxon>
        <taxon>Entelegynae</taxon>
        <taxon>Araneoidea</taxon>
        <taxon>Nephilidae</taxon>
        <taxon>Trichonephila</taxon>
    </lineage>
</organism>
<keyword evidence="3" id="KW-1185">Reference proteome</keyword>
<evidence type="ECO:0000256" key="1">
    <source>
        <dbReference type="SAM" id="MobiDB-lite"/>
    </source>
</evidence>
<comment type="caution">
    <text evidence="2">The sequence shown here is derived from an EMBL/GenBank/DDBJ whole genome shotgun (WGS) entry which is preliminary data.</text>
</comment>
<dbReference type="EMBL" id="BMAU01021376">
    <property type="protein sequence ID" value="GFY26475.1"/>
    <property type="molecule type" value="Genomic_DNA"/>
</dbReference>
<evidence type="ECO:0000313" key="2">
    <source>
        <dbReference type="EMBL" id="GFY26475.1"/>
    </source>
</evidence>
<sequence>MRDVEIEFETQKKLIELEGEGHFAKACLDIEVSIDRGNIGNEVRSDFSSETRLKVEVEDRLKADKEAKAAEEGQKMEERKNSFGKRNEIEERKMACGRADVAYSRGTQNEHERRTEVVTRRKM</sequence>
<feature type="compositionally biased region" description="Basic and acidic residues" evidence="1">
    <location>
        <begin position="64"/>
        <end position="94"/>
    </location>
</feature>
<dbReference type="Proteomes" id="UP000887159">
    <property type="component" value="Unassembled WGS sequence"/>
</dbReference>
<accession>A0A8X7BC48</accession>
<proteinExistence type="predicted"/>
<evidence type="ECO:0000313" key="3">
    <source>
        <dbReference type="Proteomes" id="UP000887159"/>
    </source>
</evidence>
<name>A0A8X7BC48_TRICX</name>
<gene>
    <name evidence="2" type="ORF">TNCV_2878071</name>
</gene>
<protein>
    <submittedName>
        <fullName evidence="2">Uncharacterized protein</fullName>
    </submittedName>
</protein>
<feature type="compositionally biased region" description="Basic and acidic residues" evidence="1">
    <location>
        <begin position="108"/>
        <end position="123"/>
    </location>
</feature>
<reference evidence="2" key="1">
    <citation type="submission" date="2020-08" db="EMBL/GenBank/DDBJ databases">
        <title>Multicomponent nature underlies the extraordinary mechanical properties of spider dragline silk.</title>
        <authorList>
            <person name="Kono N."/>
            <person name="Nakamura H."/>
            <person name="Mori M."/>
            <person name="Yoshida Y."/>
            <person name="Ohtoshi R."/>
            <person name="Malay A.D."/>
            <person name="Moran D.A.P."/>
            <person name="Tomita M."/>
            <person name="Numata K."/>
            <person name="Arakawa K."/>
        </authorList>
    </citation>
    <scope>NUCLEOTIDE SEQUENCE</scope>
</reference>